<comment type="caution">
    <text evidence="1">The sequence shown here is derived from an EMBL/GenBank/DDBJ whole genome shotgun (WGS) entry which is preliminary data.</text>
</comment>
<dbReference type="EMBL" id="JBHSGU010000009">
    <property type="protein sequence ID" value="MFC4701483.1"/>
    <property type="molecule type" value="Genomic_DNA"/>
</dbReference>
<keyword evidence="2" id="KW-1185">Reference proteome</keyword>
<evidence type="ECO:0008006" key="3">
    <source>
        <dbReference type="Google" id="ProtNLM"/>
    </source>
</evidence>
<protein>
    <recommendedName>
        <fullName evidence="3">Transposase</fullName>
    </recommendedName>
</protein>
<dbReference type="RefSeq" id="WP_382409991.1">
    <property type="nucleotide sequence ID" value="NZ_JBHSGU010000009.1"/>
</dbReference>
<reference evidence="2" key="1">
    <citation type="journal article" date="2019" name="Int. J. Syst. Evol. Microbiol.">
        <title>The Global Catalogue of Microorganisms (GCM) 10K type strain sequencing project: providing services to taxonomists for standard genome sequencing and annotation.</title>
        <authorList>
            <consortium name="The Broad Institute Genomics Platform"/>
            <consortium name="The Broad Institute Genome Sequencing Center for Infectious Disease"/>
            <person name="Wu L."/>
            <person name="Ma J."/>
        </authorList>
    </citation>
    <scope>NUCLEOTIDE SEQUENCE [LARGE SCALE GENOMIC DNA]</scope>
    <source>
        <strain evidence="2">KACC 12507</strain>
    </source>
</reference>
<sequence length="73" mass="8579">YKTKNQIELYRFFHVVDWKSDLVHFHLNLQVANARLSGLVYLETTAIILRSKTQLSLNALSPNERQRMALNFC</sequence>
<accession>A0ABV9M1F8</accession>
<name>A0ABV9M1F8_9ALTE</name>
<organism evidence="1 2">
    <name type="scientific">Glaciecola siphonariae</name>
    <dbReference type="NCBI Taxonomy" id="521012"/>
    <lineage>
        <taxon>Bacteria</taxon>
        <taxon>Pseudomonadati</taxon>
        <taxon>Pseudomonadota</taxon>
        <taxon>Gammaproteobacteria</taxon>
        <taxon>Alteromonadales</taxon>
        <taxon>Alteromonadaceae</taxon>
        <taxon>Glaciecola</taxon>
    </lineage>
</organism>
<feature type="non-terminal residue" evidence="1">
    <location>
        <position position="1"/>
    </location>
</feature>
<gene>
    <name evidence="1" type="ORF">ACFO4O_15055</name>
</gene>
<dbReference type="Proteomes" id="UP001595897">
    <property type="component" value="Unassembled WGS sequence"/>
</dbReference>
<evidence type="ECO:0000313" key="1">
    <source>
        <dbReference type="EMBL" id="MFC4701483.1"/>
    </source>
</evidence>
<proteinExistence type="predicted"/>
<evidence type="ECO:0000313" key="2">
    <source>
        <dbReference type="Proteomes" id="UP001595897"/>
    </source>
</evidence>